<dbReference type="GO" id="GO:0005385">
    <property type="term" value="F:zinc ion transmembrane transporter activity"/>
    <property type="evidence" value="ECO:0007669"/>
    <property type="project" value="TreeGrafter"/>
</dbReference>
<dbReference type="InterPro" id="IPR058533">
    <property type="entry name" value="Cation_efflux_TM"/>
</dbReference>
<evidence type="ECO:0000313" key="11">
    <source>
        <dbReference type="Proteomes" id="UP000242814"/>
    </source>
</evidence>
<accession>A0A1D2JIK9</accession>
<keyword evidence="5 8" id="KW-1133">Transmembrane helix</keyword>
<comment type="similarity">
    <text evidence="2">Belongs to the cation diffusion facilitator (CDF) transporter (TC 2.A.4) family. SLC30A subfamily.</text>
</comment>
<dbReference type="SUPFAM" id="SSF161111">
    <property type="entry name" value="Cation efflux protein transmembrane domain-like"/>
    <property type="match status" value="1"/>
</dbReference>
<evidence type="ECO:0000256" key="7">
    <source>
        <dbReference type="SAM" id="MobiDB-lite"/>
    </source>
</evidence>
<dbReference type="PANTHER" id="PTHR45820">
    <property type="entry name" value="FI23527P1"/>
    <property type="match status" value="1"/>
</dbReference>
<dbReference type="VEuPathDB" id="FungiDB:PADG_06308"/>
<feature type="transmembrane region" description="Helical" evidence="8">
    <location>
        <begin position="205"/>
        <end position="227"/>
    </location>
</feature>
<reference evidence="10 11" key="1">
    <citation type="submission" date="2016-06" db="EMBL/GenBank/DDBJ databases">
        <authorList>
            <person name="Kjaerup R.B."/>
            <person name="Dalgaard T.S."/>
            <person name="Juul-Madsen H.R."/>
        </authorList>
    </citation>
    <scope>NUCLEOTIDE SEQUENCE [LARGE SCALE GENOMIC DNA]</scope>
    <source>
        <strain evidence="10 11">Pb300</strain>
    </source>
</reference>
<dbReference type="VEuPathDB" id="FungiDB:PABG_06855"/>
<keyword evidence="3 8" id="KW-0812">Transmembrane</keyword>
<feature type="transmembrane region" description="Helical" evidence="8">
    <location>
        <begin position="247"/>
        <end position="269"/>
    </location>
</feature>
<dbReference type="InterPro" id="IPR002524">
    <property type="entry name" value="Cation_efflux"/>
</dbReference>
<feature type="transmembrane region" description="Helical" evidence="8">
    <location>
        <begin position="16"/>
        <end position="35"/>
    </location>
</feature>
<comment type="caution">
    <text evidence="10">The sequence shown here is derived from an EMBL/GenBank/DDBJ whole genome shotgun (WGS) entry which is preliminary data.</text>
</comment>
<dbReference type="Proteomes" id="UP000242814">
    <property type="component" value="Unassembled WGS sequence"/>
</dbReference>
<dbReference type="GO" id="GO:0016020">
    <property type="term" value="C:membrane"/>
    <property type="evidence" value="ECO:0007669"/>
    <property type="project" value="UniProtKB-SubCell"/>
</dbReference>
<dbReference type="Gene3D" id="1.20.1510.10">
    <property type="entry name" value="Cation efflux protein transmembrane domain"/>
    <property type="match status" value="1"/>
</dbReference>
<name>A0A1D2JIK9_PARBR</name>
<protein>
    <recommendedName>
        <fullName evidence="9">Cation efflux protein transmembrane domain-containing protein</fullName>
    </recommendedName>
</protein>
<feature type="region of interest" description="Disordered" evidence="7">
    <location>
        <begin position="160"/>
        <end position="193"/>
    </location>
</feature>
<keyword evidence="4" id="KW-0862">Zinc</keyword>
<evidence type="ECO:0000256" key="6">
    <source>
        <dbReference type="ARBA" id="ARBA00023136"/>
    </source>
</evidence>
<organism evidence="10 11">
    <name type="scientific">Paracoccidioides brasiliensis</name>
    <dbReference type="NCBI Taxonomy" id="121759"/>
    <lineage>
        <taxon>Eukaryota</taxon>
        <taxon>Fungi</taxon>
        <taxon>Dikarya</taxon>
        <taxon>Ascomycota</taxon>
        <taxon>Pezizomycotina</taxon>
        <taxon>Eurotiomycetes</taxon>
        <taxon>Eurotiomycetidae</taxon>
        <taxon>Onygenales</taxon>
        <taxon>Ajellomycetaceae</taxon>
        <taxon>Paracoccidioides</taxon>
    </lineage>
</organism>
<gene>
    <name evidence="10" type="ORF">ACO22_02483</name>
</gene>
<dbReference type="InterPro" id="IPR027469">
    <property type="entry name" value="Cation_efflux_TMD_sf"/>
</dbReference>
<proteinExistence type="inferred from homology"/>
<dbReference type="AlphaFoldDB" id="A0A1D2JIK9"/>
<dbReference type="PANTHER" id="PTHR45820:SF5">
    <property type="entry name" value="DIFFUSION FACILITATOR FAMILY METAL ION TRANSPORTER, PUTATIVE-RELATED"/>
    <property type="match status" value="1"/>
</dbReference>
<sequence>MPFQKLTSGISLQNRLLFIIGVSVSFILAELAIGFTTHSVAVVADAFHYIGDVFSFVVALLANKTAGTLEQTNGLRKSLSSLEAQQISLEQKGQRGSHILPNLAAFFNSVFLLALGLGIFLQAIERFVHLEPITNPQMVMVMGCVGVFLNAISALALGEHGHSHSHDNSGSLPEPSPPLSASPMDADTGHHRHQHLDHSLSIKAVLLHIAGDALNNLAVIISALVMWKAPPKSPPVREPHKPLAKYYADPACTMLIAILIMFGSAPLVIKSGRALMEQAEVSDEMRLLGSGGPSELTDLRETCASAGGQKVAEVMIDDAR</sequence>
<evidence type="ECO:0000256" key="4">
    <source>
        <dbReference type="ARBA" id="ARBA00022833"/>
    </source>
</evidence>
<keyword evidence="6 8" id="KW-0472">Membrane</keyword>
<dbReference type="Pfam" id="PF01545">
    <property type="entry name" value="Cation_efflux"/>
    <property type="match status" value="2"/>
</dbReference>
<comment type="subcellular location">
    <subcellularLocation>
        <location evidence="1">Membrane</location>
        <topology evidence="1">Multi-pass membrane protein</topology>
    </subcellularLocation>
</comment>
<feature type="domain" description="Cation efflux protein transmembrane" evidence="9">
    <location>
        <begin position="18"/>
        <end position="66"/>
    </location>
</feature>
<evidence type="ECO:0000313" key="10">
    <source>
        <dbReference type="EMBL" id="ODH38209.1"/>
    </source>
</evidence>
<evidence type="ECO:0000256" key="8">
    <source>
        <dbReference type="SAM" id="Phobius"/>
    </source>
</evidence>
<feature type="transmembrane region" description="Helical" evidence="8">
    <location>
        <begin position="41"/>
        <end position="62"/>
    </location>
</feature>
<feature type="transmembrane region" description="Helical" evidence="8">
    <location>
        <begin position="136"/>
        <end position="157"/>
    </location>
</feature>
<evidence type="ECO:0000256" key="1">
    <source>
        <dbReference type="ARBA" id="ARBA00004141"/>
    </source>
</evidence>
<dbReference type="EMBL" id="LZYO01000078">
    <property type="protein sequence ID" value="ODH38209.1"/>
    <property type="molecule type" value="Genomic_DNA"/>
</dbReference>
<evidence type="ECO:0000256" key="2">
    <source>
        <dbReference type="ARBA" id="ARBA00008873"/>
    </source>
</evidence>
<feature type="domain" description="Cation efflux protein transmembrane" evidence="9">
    <location>
        <begin position="98"/>
        <end position="276"/>
    </location>
</feature>
<evidence type="ECO:0000259" key="9">
    <source>
        <dbReference type="Pfam" id="PF01545"/>
    </source>
</evidence>
<evidence type="ECO:0000256" key="3">
    <source>
        <dbReference type="ARBA" id="ARBA00022692"/>
    </source>
</evidence>
<feature type="transmembrane region" description="Helical" evidence="8">
    <location>
        <begin position="99"/>
        <end position="124"/>
    </location>
</feature>
<evidence type="ECO:0000256" key="5">
    <source>
        <dbReference type="ARBA" id="ARBA00022989"/>
    </source>
</evidence>
<dbReference type="GO" id="GO:0006882">
    <property type="term" value="P:intracellular zinc ion homeostasis"/>
    <property type="evidence" value="ECO:0007669"/>
    <property type="project" value="TreeGrafter"/>
</dbReference>
<dbReference type="NCBIfam" id="TIGR01297">
    <property type="entry name" value="CDF"/>
    <property type="match status" value="1"/>
</dbReference>